<dbReference type="AlphaFoldDB" id="A0AAW3ALS0"/>
<dbReference type="EMBL" id="JBAMZL010000021">
    <property type="protein sequence ID" value="KAL0507878.1"/>
    <property type="molecule type" value="Genomic_DNA"/>
</dbReference>
<comment type="caution">
    <text evidence="1">The sequence shown here is derived from an EMBL/GenBank/DDBJ whole genome shotgun (WGS) entry which is preliminary data.</text>
</comment>
<gene>
    <name evidence="1" type="ORF">Q4I30_003068</name>
</gene>
<evidence type="ECO:0000313" key="2">
    <source>
        <dbReference type="Proteomes" id="UP001482455"/>
    </source>
</evidence>
<dbReference type="Proteomes" id="UP001482455">
    <property type="component" value="Unassembled WGS sequence"/>
</dbReference>
<sequence length="95" mass="10937">MRRWQSRDRSPLGVLELEFRLVEEKRRPSSLDLLNAHQAEKSLKAPSVLVMLELHNARVREAYFITQELCDGCVGCKWDNPTERGLSWGTPTSLL</sequence>
<evidence type="ECO:0000313" key="1">
    <source>
        <dbReference type="EMBL" id="KAL0507878.1"/>
    </source>
</evidence>
<protein>
    <submittedName>
        <fullName evidence="1">Uncharacterized protein</fullName>
    </submittedName>
</protein>
<proteinExistence type="predicted"/>
<reference evidence="1 2" key="1">
    <citation type="submission" date="2024-02" db="EMBL/GenBank/DDBJ databases">
        <title>FIRST GENOME SEQUENCES OF Leishmania (Viannia) shawi, Leishmania (Viannia) lindenbergi AND Leishmania (Viannia) utingensis.</title>
        <authorList>
            <person name="Resadore F."/>
            <person name="Custodio M.G.F."/>
            <person name="Boite M.C."/>
            <person name="Cupolillo E."/>
            <person name="Ferreira G.E.M."/>
        </authorList>
    </citation>
    <scope>NUCLEOTIDE SEQUENCE [LARGE SCALE GENOMIC DNA]</scope>
    <source>
        <strain evidence="1 2">ITUB/BR/1977/M4964</strain>
    </source>
</reference>
<accession>A0AAW3ALS0</accession>
<organism evidence="1 2">
    <name type="scientific">Leishmania utingensis</name>
    <dbReference type="NCBI Taxonomy" id="653362"/>
    <lineage>
        <taxon>Eukaryota</taxon>
        <taxon>Discoba</taxon>
        <taxon>Euglenozoa</taxon>
        <taxon>Kinetoplastea</taxon>
        <taxon>Metakinetoplastina</taxon>
        <taxon>Trypanosomatida</taxon>
        <taxon>Trypanosomatidae</taxon>
        <taxon>Leishmaniinae</taxon>
        <taxon>Leishmania</taxon>
    </lineage>
</organism>
<name>A0AAW3ALS0_9TRYP</name>
<keyword evidence="2" id="KW-1185">Reference proteome</keyword>